<organism evidence="1 2">
    <name type="scientific">Candidatus Mycoplasma haematohominis</name>
    <dbReference type="NCBI Taxonomy" id="1494318"/>
    <lineage>
        <taxon>Bacteria</taxon>
        <taxon>Bacillati</taxon>
        <taxon>Mycoplasmatota</taxon>
        <taxon>Mollicutes</taxon>
        <taxon>Mycoplasmataceae</taxon>
        <taxon>Mycoplasma</taxon>
    </lineage>
</organism>
<gene>
    <name evidence="1" type="ORF">MHSWG343_10070</name>
</gene>
<protein>
    <submittedName>
        <fullName evidence="1">Uncharacterized protein</fullName>
    </submittedName>
</protein>
<dbReference type="AlphaFoldDB" id="A0A478FU85"/>
<accession>A0A478FU85</accession>
<dbReference type="EMBL" id="BIMN01000007">
    <property type="protein sequence ID" value="GCE63999.1"/>
    <property type="molecule type" value="Genomic_DNA"/>
</dbReference>
<comment type="caution">
    <text evidence="1">The sequence shown here is derived from an EMBL/GenBank/DDBJ whole genome shotgun (WGS) entry which is preliminary data.</text>
</comment>
<reference evidence="1 2" key="1">
    <citation type="submission" date="2019-01" db="EMBL/GenBank/DDBJ databases">
        <title>Draft genome sequences of Candidatus Mycoplasma haemohominis SWG34-3 identified from a patient with pyrexia, anemia and liver dysfunction.</title>
        <authorList>
            <person name="Sekizuka T."/>
            <person name="Hattori N."/>
            <person name="Katano H."/>
            <person name="Takuma T."/>
            <person name="Ito T."/>
            <person name="Arai N."/>
            <person name="Yanai R."/>
            <person name="Ishii S."/>
            <person name="Miura Y."/>
            <person name="Tokunaga T."/>
            <person name="Watanabe H."/>
            <person name="Nomura N."/>
            <person name="Eguchi J."/>
            <person name="Arai T."/>
            <person name="Hasegawa H."/>
            <person name="Nakamaki T."/>
            <person name="Wakita T."/>
            <person name="Niki Y."/>
            <person name="Kuroda M."/>
        </authorList>
    </citation>
    <scope>NUCLEOTIDE SEQUENCE [LARGE SCALE GENOMIC DNA]</scope>
    <source>
        <strain evidence="1">SWG34-3</strain>
    </source>
</reference>
<proteinExistence type="predicted"/>
<sequence length="369" mass="41840">MEAKKIYLIKALNCLGFCTLTAGSAGAGTKIYLQSFSGNLLDHNIKTPTKFKSIIEKLGYKLFDEKEEEKVKLVLVHVLDPHSNTLKRNKDDLFIGSSPLTLNSHQIVKVKVTQQGGNQTEFPVTWIAKPDGTKARKHRTDCSAALEETYYPGNSKDLEQLKKLIKWCTSIDSNAELLAKNGFTFLDTDTTKTTNDDEWKQIIAGGWFTKHENTNYWEQQSFFNEQDLKTLLGENKDQEIKALTDVKPEHINLFKNKCKAELSKAADIKNFPLSTLFKNGIKEPNKNKYEVDSFYETTFFCTKPMKAREYLENVLKAKVRGIETVGTGTGARICSLTINTPYDWYTYQPAEGKGFWCGVKELYAGSNHH</sequence>
<evidence type="ECO:0000313" key="2">
    <source>
        <dbReference type="Proteomes" id="UP000324831"/>
    </source>
</evidence>
<name>A0A478FU85_9MOLU</name>
<dbReference type="Proteomes" id="UP000324831">
    <property type="component" value="Unassembled WGS sequence"/>
</dbReference>
<evidence type="ECO:0000313" key="1">
    <source>
        <dbReference type="EMBL" id="GCE63999.1"/>
    </source>
</evidence>